<name>A0A1B0ZVP2_9RHOB</name>
<dbReference type="InterPro" id="IPR018666">
    <property type="entry name" value="DUF2125"/>
</dbReference>
<sequence>MRVVKLLVAAGLVWSLYWAASAWGLRSGIAQWFDEQERQGWLAEYAALESSGFPTAHRTRILHPTLADPGTGAAWSADWISLYSLPLKPQEVTLQFTPAPQRLSHFDKTAVLQVADMQADLQLAPGSAMSLERMSLQAAEWKISRAGKVLLSAPAFALDMTRTGDTESYRISARAETLTPRGRLQRMLIAAEDLPPSLSDVTLAADILFDTAWDRRALELRRPQPRRITLTQAEAHWGALALRASGNVEVDEAGRISGKVAIRAENWRDMLRMAERSGLLPTRLRSGTERILAVLAEMHGREQDLDIALSFSDGQMFLGPLPLGTAPRITLY</sequence>
<gene>
    <name evidence="1" type="ORF">JL2886_03285</name>
    <name evidence="2" type="ORF">PXK24_12245</name>
</gene>
<reference evidence="2 4" key="2">
    <citation type="submission" date="2023-02" db="EMBL/GenBank/DDBJ databases">
        <title>Population genomics of bacteria associated with diatom.</title>
        <authorList>
            <person name="Xie J."/>
            <person name="Wang H."/>
        </authorList>
    </citation>
    <scope>NUCLEOTIDE SEQUENCE [LARGE SCALE GENOMIC DNA]</scope>
    <source>
        <strain evidence="2 4">PT47_8</strain>
    </source>
</reference>
<evidence type="ECO:0000313" key="3">
    <source>
        <dbReference type="Proteomes" id="UP000092565"/>
    </source>
</evidence>
<dbReference type="Proteomes" id="UP001218364">
    <property type="component" value="Unassembled WGS sequence"/>
</dbReference>
<evidence type="ECO:0000313" key="2">
    <source>
        <dbReference type="EMBL" id="MDE4166467.1"/>
    </source>
</evidence>
<protein>
    <submittedName>
        <fullName evidence="2">DUF2125 domain-containing protein</fullName>
    </submittedName>
</protein>
<dbReference type="Proteomes" id="UP000092565">
    <property type="component" value="Chromosome"/>
</dbReference>
<dbReference type="Pfam" id="PF09898">
    <property type="entry name" value="DUF2125"/>
    <property type="match status" value="1"/>
</dbReference>
<keyword evidence="3" id="KW-1185">Reference proteome</keyword>
<accession>A0A1B0ZVP2</accession>
<dbReference type="OrthoDB" id="7625707at2"/>
<dbReference type="RefSeq" id="WP_065272863.1">
    <property type="nucleotide sequence ID" value="NZ_CP015124.1"/>
</dbReference>
<organism evidence="1 3">
    <name type="scientific">Phaeobacter gallaeciensis</name>
    <dbReference type="NCBI Taxonomy" id="60890"/>
    <lineage>
        <taxon>Bacteria</taxon>
        <taxon>Pseudomonadati</taxon>
        <taxon>Pseudomonadota</taxon>
        <taxon>Alphaproteobacteria</taxon>
        <taxon>Rhodobacterales</taxon>
        <taxon>Roseobacteraceae</taxon>
        <taxon>Phaeobacter</taxon>
    </lineage>
</organism>
<evidence type="ECO:0000313" key="1">
    <source>
        <dbReference type="EMBL" id="ANP38164.1"/>
    </source>
</evidence>
<reference evidence="1 3" key="1">
    <citation type="submission" date="2016-04" db="EMBL/GenBank/DDBJ databases">
        <authorList>
            <person name="Evans L.H."/>
            <person name="Alamgir A."/>
            <person name="Owens N."/>
            <person name="Weber N.D."/>
            <person name="Virtaneva K."/>
            <person name="Barbian K."/>
            <person name="Babar A."/>
            <person name="Rosenke K."/>
        </authorList>
    </citation>
    <scope>NUCLEOTIDE SEQUENCE [LARGE SCALE GENOMIC DNA]</scope>
    <source>
        <strain evidence="1 3">JL2886</strain>
    </source>
</reference>
<dbReference type="PATRIC" id="fig|60890.4.peg.3201"/>
<evidence type="ECO:0000313" key="4">
    <source>
        <dbReference type="Proteomes" id="UP001218364"/>
    </source>
</evidence>
<dbReference type="AlphaFoldDB" id="A0A1B0ZVP2"/>
<dbReference type="EMBL" id="CP015124">
    <property type="protein sequence ID" value="ANP38164.1"/>
    <property type="molecule type" value="Genomic_DNA"/>
</dbReference>
<proteinExistence type="predicted"/>
<dbReference type="EMBL" id="JARCJK010000005">
    <property type="protein sequence ID" value="MDE4166467.1"/>
    <property type="molecule type" value="Genomic_DNA"/>
</dbReference>